<sequence>MTRILPWRLAFWACLLAAASAFAHPMERNGATMNPDWLAVPHIGIGRLVFGLTPEEVAAVADPVYGAPTPLIRGGEATADVEAMIAELGPSLSAADISAMRQAAADLANLDRQNLEKDRTPILLEYRDGRLDGVTVEARHAETHVRNERVFSLDAREVLRLFERANGAPGRFRSTEAAFDNLAVSLFAFSRVSPDGKVRVVREDDPDFTGRSVTLRRAPYRPANEMDQFVTASFD</sequence>
<gene>
    <name evidence="2" type="ORF">MBUL_00193</name>
</gene>
<dbReference type="AlphaFoldDB" id="A0A679IY58"/>
<reference evidence="2" key="1">
    <citation type="submission" date="2019-12" db="EMBL/GenBank/DDBJ databases">
        <authorList>
            <person name="Cremers G."/>
        </authorList>
    </citation>
    <scope>NUCLEOTIDE SEQUENCE</scope>
    <source>
        <strain evidence="2">Mbul1</strain>
    </source>
</reference>
<dbReference type="EMBL" id="LR743504">
    <property type="protein sequence ID" value="CAA2099518.1"/>
    <property type="molecule type" value="Genomic_DNA"/>
</dbReference>
<accession>A0A679IY58</accession>
<proteinExistence type="predicted"/>
<feature type="signal peptide" evidence="1">
    <location>
        <begin position="1"/>
        <end position="23"/>
    </location>
</feature>
<evidence type="ECO:0000256" key="1">
    <source>
        <dbReference type="SAM" id="SignalP"/>
    </source>
</evidence>
<name>A0A679IY58_9HYPH</name>
<protein>
    <submittedName>
        <fullName evidence="2">Uncharacterized protein</fullName>
    </submittedName>
</protein>
<feature type="chain" id="PRO_5025475855" evidence="1">
    <location>
        <begin position="24"/>
        <end position="235"/>
    </location>
</feature>
<organism evidence="2">
    <name type="scientific">Methylobacterium bullatum</name>
    <dbReference type="NCBI Taxonomy" id="570505"/>
    <lineage>
        <taxon>Bacteria</taxon>
        <taxon>Pseudomonadati</taxon>
        <taxon>Pseudomonadota</taxon>
        <taxon>Alphaproteobacteria</taxon>
        <taxon>Hyphomicrobiales</taxon>
        <taxon>Methylobacteriaceae</taxon>
        <taxon>Methylobacterium</taxon>
    </lineage>
</organism>
<keyword evidence="1" id="KW-0732">Signal</keyword>
<evidence type="ECO:0000313" key="2">
    <source>
        <dbReference type="EMBL" id="CAA2099518.1"/>
    </source>
</evidence>